<dbReference type="OrthoDB" id="167398at2759"/>
<dbReference type="GO" id="GO:0005886">
    <property type="term" value="C:plasma membrane"/>
    <property type="evidence" value="ECO:0007669"/>
    <property type="project" value="TreeGrafter"/>
</dbReference>
<evidence type="ECO:0000256" key="7">
    <source>
        <dbReference type="ARBA" id="ARBA00023002"/>
    </source>
</evidence>
<keyword evidence="7" id="KW-0560">Oxidoreductase</keyword>
<sequence>MRAHHFFTILSTWFIGSTLSFRHGKWCFDACELDLNYAEFNDTNLALGSHKTRACQSRLRSDSLYLCAREYCEEDGLKDWVIQANETCLQIANASMPAYDDVMRRYPSKDTQTIRRLSADEALTFPILGEVVIPEHSLHERAFTTLEAAYYEYDVHLTYGWFMFYFWAAVVTIGISSRLAVRVAALRTEGSHLSSPDLHETFPPALSRRRGATSKIQAHLKRHISIPATFNNRCSEPIGWCTMPSRVQTLTILSFVLLNIGLCMIDYRTTDGNLFWPQKRGQMWRFVSDRTGIISFANFPLIWLFGMRNNVLLWITGWGYGTYNNFHRWVARVSTVQAVVHSIGYTVMTYERGGWTSFLKSLSKHYFWNGELATIAMCALLIFSVYGLRRGHYEIFLTLHIVLSVLVLVTMYYHVAIFPNGEWNIFIYPCVAIWLIDRLFRALKIFAFDPYFWRTRAVASFDTNSNLVKMEVPCERAFSKAKPGTYYYIYVLEARNLIYAHQNHPFTVAYINPGSRSNNTSDSDGTRSLLRPNLRRTGSTESDSLLLQDENSVPSLVFLIRPYDGFTSRLAQTTSLGPKNLRVLIEGPYGHSVALHEYPNILFIVGGTGIAVPLSHLRAMLSTSSSVISIRLVWAVREHAFLSSVIRDFGFLFEDERLQVEVHITKDEESKDDLLMDVLKNVEVQVGRPDVYQVIQEAAREGGQEGLAIVACGPGQMADQARQSSVNMLAKGYKGVEYFEESFKW</sequence>
<comment type="similarity">
    <text evidence="2">Belongs to the ferric reductase (FRE) family.</text>
</comment>
<feature type="domain" description="FAD-binding FR-type" evidence="14">
    <location>
        <begin position="448"/>
        <end position="595"/>
    </location>
</feature>
<dbReference type="SFLD" id="SFLDS00052">
    <property type="entry name" value="Ferric_Reductase_Domain"/>
    <property type="match status" value="1"/>
</dbReference>
<comment type="subcellular location">
    <subcellularLocation>
        <location evidence="1">Membrane</location>
        <topology evidence="1">Multi-pass membrane protein</topology>
    </subcellularLocation>
</comment>
<feature type="transmembrane region" description="Helical" evidence="12">
    <location>
        <begin position="395"/>
        <end position="417"/>
    </location>
</feature>
<dbReference type="PROSITE" id="PS51384">
    <property type="entry name" value="FAD_FR"/>
    <property type="match status" value="1"/>
</dbReference>
<dbReference type="InterPro" id="IPR017927">
    <property type="entry name" value="FAD-bd_FR_type"/>
</dbReference>
<accession>A0A9W4UG82</accession>
<feature type="chain" id="PRO_5040945530" description="FAD-binding FR-type domain-containing protein" evidence="13">
    <location>
        <begin position="21"/>
        <end position="745"/>
    </location>
</feature>
<name>A0A9W4UG82_9PLEO</name>
<keyword evidence="10" id="KW-0325">Glycoprotein</keyword>
<dbReference type="Gene3D" id="3.40.50.80">
    <property type="entry name" value="Nucleotide-binding domain of ferredoxin-NADP reductase (FNR) module"/>
    <property type="match status" value="1"/>
</dbReference>
<gene>
    <name evidence="15" type="ORF">PDIGIT_LOCUS7837</name>
</gene>
<dbReference type="SUPFAM" id="SSF52343">
    <property type="entry name" value="Ferredoxin reductase-like, C-terminal NADP-linked domain"/>
    <property type="match status" value="1"/>
</dbReference>
<organism evidence="15 16">
    <name type="scientific">Periconia digitata</name>
    <dbReference type="NCBI Taxonomy" id="1303443"/>
    <lineage>
        <taxon>Eukaryota</taxon>
        <taxon>Fungi</taxon>
        <taxon>Dikarya</taxon>
        <taxon>Ascomycota</taxon>
        <taxon>Pezizomycotina</taxon>
        <taxon>Dothideomycetes</taxon>
        <taxon>Pleosporomycetidae</taxon>
        <taxon>Pleosporales</taxon>
        <taxon>Massarineae</taxon>
        <taxon>Periconiaceae</taxon>
        <taxon>Periconia</taxon>
    </lineage>
</organism>
<dbReference type="GO" id="GO:0006879">
    <property type="term" value="P:intracellular iron ion homeostasis"/>
    <property type="evidence" value="ECO:0007669"/>
    <property type="project" value="TreeGrafter"/>
</dbReference>
<dbReference type="AlphaFoldDB" id="A0A9W4UG82"/>
<dbReference type="Proteomes" id="UP001152607">
    <property type="component" value="Unassembled WGS sequence"/>
</dbReference>
<keyword evidence="8" id="KW-0406">Ion transport</keyword>
<proteinExistence type="inferred from homology"/>
<dbReference type="GO" id="GO:0006826">
    <property type="term" value="P:iron ion transport"/>
    <property type="evidence" value="ECO:0007669"/>
    <property type="project" value="TreeGrafter"/>
</dbReference>
<evidence type="ECO:0000256" key="3">
    <source>
        <dbReference type="ARBA" id="ARBA00022448"/>
    </source>
</evidence>
<dbReference type="InterPro" id="IPR051410">
    <property type="entry name" value="Ferric/Cupric_Reductase"/>
</dbReference>
<keyword evidence="16" id="KW-1185">Reference proteome</keyword>
<feature type="transmembrane region" description="Helical" evidence="12">
    <location>
        <begin position="287"/>
        <end position="306"/>
    </location>
</feature>
<feature type="transmembrane region" description="Helical" evidence="12">
    <location>
        <begin position="366"/>
        <end position="388"/>
    </location>
</feature>
<dbReference type="PANTHER" id="PTHR32361:SF9">
    <property type="entry name" value="FERRIC REDUCTASE TRANSMEMBRANE COMPONENT 3-RELATED"/>
    <property type="match status" value="1"/>
</dbReference>
<comment type="caution">
    <text evidence="15">The sequence shown here is derived from an EMBL/GenBank/DDBJ whole genome shotgun (WGS) entry which is preliminary data.</text>
</comment>
<evidence type="ECO:0000313" key="15">
    <source>
        <dbReference type="EMBL" id="CAI6334769.1"/>
    </source>
</evidence>
<dbReference type="PANTHER" id="PTHR32361">
    <property type="entry name" value="FERRIC/CUPRIC REDUCTASE TRANSMEMBRANE COMPONENT"/>
    <property type="match status" value="1"/>
</dbReference>
<dbReference type="GO" id="GO:0015677">
    <property type="term" value="P:copper ion import"/>
    <property type="evidence" value="ECO:0007669"/>
    <property type="project" value="TreeGrafter"/>
</dbReference>
<evidence type="ECO:0000256" key="11">
    <source>
        <dbReference type="SAM" id="MobiDB-lite"/>
    </source>
</evidence>
<evidence type="ECO:0000313" key="16">
    <source>
        <dbReference type="Proteomes" id="UP001152607"/>
    </source>
</evidence>
<keyword evidence="4 12" id="KW-0812">Transmembrane</keyword>
<evidence type="ECO:0000256" key="4">
    <source>
        <dbReference type="ARBA" id="ARBA00022692"/>
    </source>
</evidence>
<keyword evidence="5" id="KW-0249">Electron transport</keyword>
<dbReference type="SFLD" id="SFLDG01168">
    <property type="entry name" value="Ferric_reductase_subgroup_(FRE"/>
    <property type="match status" value="1"/>
</dbReference>
<keyword evidence="6 12" id="KW-1133">Transmembrane helix</keyword>
<evidence type="ECO:0000256" key="5">
    <source>
        <dbReference type="ARBA" id="ARBA00022982"/>
    </source>
</evidence>
<feature type="signal peptide" evidence="13">
    <location>
        <begin position="1"/>
        <end position="20"/>
    </location>
</feature>
<reference evidence="15" key="1">
    <citation type="submission" date="2023-01" db="EMBL/GenBank/DDBJ databases">
        <authorList>
            <person name="Van Ghelder C."/>
            <person name="Rancurel C."/>
        </authorList>
    </citation>
    <scope>NUCLEOTIDE SEQUENCE</scope>
    <source>
        <strain evidence="15">CNCM I-4278</strain>
    </source>
</reference>
<dbReference type="Pfam" id="PF08022">
    <property type="entry name" value="FAD_binding_8"/>
    <property type="match status" value="1"/>
</dbReference>
<dbReference type="InterPro" id="IPR013121">
    <property type="entry name" value="Fe_red_NAD-bd_6"/>
</dbReference>
<dbReference type="InterPro" id="IPR039261">
    <property type="entry name" value="FNR_nucleotide-bd"/>
</dbReference>
<keyword evidence="9 12" id="KW-0472">Membrane</keyword>
<dbReference type="GO" id="GO:0000293">
    <property type="term" value="F:ferric-chelate reductase activity"/>
    <property type="evidence" value="ECO:0007669"/>
    <property type="project" value="UniProtKB-ARBA"/>
</dbReference>
<protein>
    <recommendedName>
        <fullName evidence="14">FAD-binding FR-type domain-containing protein</fullName>
    </recommendedName>
</protein>
<dbReference type="InterPro" id="IPR013130">
    <property type="entry name" value="Fe3_Rdtase_TM_dom"/>
</dbReference>
<evidence type="ECO:0000256" key="10">
    <source>
        <dbReference type="ARBA" id="ARBA00023180"/>
    </source>
</evidence>
<keyword evidence="13" id="KW-0732">Signal</keyword>
<evidence type="ECO:0000256" key="8">
    <source>
        <dbReference type="ARBA" id="ARBA00023065"/>
    </source>
</evidence>
<feature type="region of interest" description="Disordered" evidence="11">
    <location>
        <begin position="516"/>
        <end position="543"/>
    </location>
</feature>
<evidence type="ECO:0000256" key="2">
    <source>
        <dbReference type="ARBA" id="ARBA00006278"/>
    </source>
</evidence>
<dbReference type="CDD" id="cd06186">
    <property type="entry name" value="NOX_Duox_like_FAD_NADP"/>
    <property type="match status" value="1"/>
</dbReference>
<evidence type="ECO:0000256" key="9">
    <source>
        <dbReference type="ARBA" id="ARBA00023136"/>
    </source>
</evidence>
<evidence type="ECO:0000256" key="1">
    <source>
        <dbReference type="ARBA" id="ARBA00004141"/>
    </source>
</evidence>
<dbReference type="InterPro" id="IPR013112">
    <property type="entry name" value="FAD-bd_8"/>
</dbReference>
<evidence type="ECO:0000256" key="13">
    <source>
        <dbReference type="SAM" id="SignalP"/>
    </source>
</evidence>
<dbReference type="Pfam" id="PF01794">
    <property type="entry name" value="Ferric_reduct"/>
    <property type="match status" value="1"/>
</dbReference>
<evidence type="ECO:0000259" key="14">
    <source>
        <dbReference type="PROSITE" id="PS51384"/>
    </source>
</evidence>
<evidence type="ECO:0000256" key="12">
    <source>
        <dbReference type="SAM" id="Phobius"/>
    </source>
</evidence>
<evidence type="ECO:0000256" key="6">
    <source>
        <dbReference type="ARBA" id="ARBA00022989"/>
    </source>
</evidence>
<dbReference type="EMBL" id="CAOQHR010000005">
    <property type="protein sequence ID" value="CAI6334769.1"/>
    <property type="molecule type" value="Genomic_DNA"/>
</dbReference>
<keyword evidence="3" id="KW-0813">Transport</keyword>
<dbReference type="Pfam" id="PF08030">
    <property type="entry name" value="NAD_binding_6"/>
    <property type="match status" value="1"/>
</dbReference>